<feature type="domain" description="DUF305" evidence="2">
    <location>
        <begin position="34"/>
        <end position="171"/>
    </location>
</feature>
<dbReference type="Gene3D" id="1.20.1260.10">
    <property type="match status" value="1"/>
</dbReference>
<evidence type="ECO:0000259" key="2">
    <source>
        <dbReference type="Pfam" id="PF03713"/>
    </source>
</evidence>
<dbReference type="InterPro" id="IPR012347">
    <property type="entry name" value="Ferritin-like"/>
</dbReference>
<gene>
    <name evidence="3" type="ORF">GCM10023200_23020</name>
</gene>
<dbReference type="RefSeq" id="WP_345414319.1">
    <property type="nucleotide sequence ID" value="NZ_BAABHO010000015.1"/>
</dbReference>
<feature type="signal peptide" evidence="1">
    <location>
        <begin position="1"/>
        <end position="21"/>
    </location>
</feature>
<evidence type="ECO:0000256" key="1">
    <source>
        <dbReference type="SAM" id="SignalP"/>
    </source>
</evidence>
<dbReference type="InterPro" id="IPR005183">
    <property type="entry name" value="DUF305_CopM-like"/>
</dbReference>
<dbReference type="Proteomes" id="UP001500928">
    <property type="component" value="Unassembled WGS sequence"/>
</dbReference>
<accession>A0ABP9AZE8</accession>
<dbReference type="EMBL" id="BAABHO010000015">
    <property type="protein sequence ID" value="GAA4788069.1"/>
    <property type="molecule type" value="Genomic_DNA"/>
</dbReference>
<dbReference type="PANTHER" id="PTHR36933:SF1">
    <property type="entry name" value="SLL0788 PROTEIN"/>
    <property type="match status" value="1"/>
</dbReference>
<reference evidence="4" key="1">
    <citation type="journal article" date="2019" name="Int. J. Syst. Evol. Microbiol.">
        <title>The Global Catalogue of Microorganisms (GCM) 10K type strain sequencing project: providing services to taxonomists for standard genome sequencing and annotation.</title>
        <authorList>
            <consortium name="The Broad Institute Genomics Platform"/>
            <consortium name="The Broad Institute Genome Sequencing Center for Infectious Disease"/>
            <person name="Wu L."/>
            <person name="Ma J."/>
        </authorList>
    </citation>
    <scope>NUCLEOTIDE SEQUENCE [LARGE SCALE GENOMIC DNA]</scope>
    <source>
        <strain evidence="4">JCM 17979</strain>
    </source>
</reference>
<keyword evidence="1" id="KW-0732">Signal</keyword>
<feature type="chain" id="PRO_5046768012" evidence="1">
    <location>
        <begin position="22"/>
        <end position="178"/>
    </location>
</feature>
<organism evidence="3 4">
    <name type="scientific">Actinomycetospora chlora</name>
    <dbReference type="NCBI Taxonomy" id="663608"/>
    <lineage>
        <taxon>Bacteria</taxon>
        <taxon>Bacillati</taxon>
        <taxon>Actinomycetota</taxon>
        <taxon>Actinomycetes</taxon>
        <taxon>Pseudonocardiales</taxon>
        <taxon>Pseudonocardiaceae</taxon>
        <taxon>Actinomycetospora</taxon>
    </lineage>
</organism>
<dbReference type="Pfam" id="PF03713">
    <property type="entry name" value="DUF305"/>
    <property type="match status" value="1"/>
</dbReference>
<name>A0ABP9AZE8_9PSEU</name>
<evidence type="ECO:0000313" key="4">
    <source>
        <dbReference type="Proteomes" id="UP001500928"/>
    </source>
</evidence>
<keyword evidence="4" id="KW-1185">Reference proteome</keyword>
<evidence type="ECO:0000313" key="3">
    <source>
        <dbReference type="EMBL" id="GAA4788069.1"/>
    </source>
</evidence>
<dbReference type="PANTHER" id="PTHR36933">
    <property type="entry name" value="SLL0788 PROTEIN"/>
    <property type="match status" value="1"/>
</dbReference>
<dbReference type="PROSITE" id="PS51257">
    <property type="entry name" value="PROKAR_LIPOPROTEIN"/>
    <property type="match status" value="1"/>
</dbReference>
<protein>
    <submittedName>
        <fullName evidence="3">DUF305 domain-containing protein</fullName>
    </submittedName>
</protein>
<comment type="caution">
    <text evidence="3">The sequence shown here is derived from an EMBL/GenBank/DDBJ whole genome shotgun (WGS) entry which is preliminary data.</text>
</comment>
<sequence>MLRVLAAVLLVVLAAAGCADAPVTPPVPDPTSADAGFVGGMVPHHEQALELTAMVGGRGASPGLEAIALRIDRDQVEEIGQLQGLALARGLPAVHAHTMSGMAAPETVARLRELRGPDFERLWLDTMITHHEGALAMARDYLATGRDDTLRRYAEVLLAAQSGEITTMRRLGTSIAGP</sequence>
<proteinExistence type="predicted"/>